<name>A0A1B6D279_9HEMI</name>
<protein>
    <submittedName>
        <fullName evidence="2">Uncharacterized protein</fullName>
    </submittedName>
</protein>
<reference evidence="2" key="1">
    <citation type="submission" date="2015-12" db="EMBL/GenBank/DDBJ databases">
        <title>De novo transcriptome assembly of four potential Pierce s Disease insect vectors from Arizona vineyards.</title>
        <authorList>
            <person name="Tassone E.E."/>
        </authorList>
    </citation>
    <scope>NUCLEOTIDE SEQUENCE</scope>
</reference>
<feature type="compositionally biased region" description="Polar residues" evidence="1">
    <location>
        <begin position="168"/>
        <end position="239"/>
    </location>
</feature>
<dbReference type="AlphaFoldDB" id="A0A1B6D279"/>
<evidence type="ECO:0000313" key="2">
    <source>
        <dbReference type="EMBL" id="JAS19794.1"/>
    </source>
</evidence>
<feature type="compositionally biased region" description="Low complexity" evidence="1">
    <location>
        <begin position="248"/>
        <end position="265"/>
    </location>
</feature>
<organism evidence="2">
    <name type="scientific">Clastoptera arizonana</name>
    <name type="common">Arizona spittle bug</name>
    <dbReference type="NCBI Taxonomy" id="38151"/>
    <lineage>
        <taxon>Eukaryota</taxon>
        <taxon>Metazoa</taxon>
        <taxon>Ecdysozoa</taxon>
        <taxon>Arthropoda</taxon>
        <taxon>Hexapoda</taxon>
        <taxon>Insecta</taxon>
        <taxon>Pterygota</taxon>
        <taxon>Neoptera</taxon>
        <taxon>Paraneoptera</taxon>
        <taxon>Hemiptera</taxon>
        <taxon>Auchenorrhyncha</taxon>
        <taxon>Cercopoidea</taxon>
        <taxon>Clastopteridae</taxon>
        <taxon>Clastoptera</taxon>
    </lineage>
</organism>
<sequence>LIIMNSNNKLVYIFLCMDLTIFMGFAKLQSDHNNIAQHNIEERVLETNKKIDSTFLKESELINNFENIDDYVDNMVNEKQKQQQIKNENELEEDVKDYNDPVNFEDISMESTQHTNVFNKTQFLDMILKNFTDCKGQVYHNNFPINIFMGDNISVINYMIISPNESYFSPNSESTVLPENSESTVLPENSESTVLPENSETTVLPKSSESTVQPENSEESTVQPENSESTVQPQNSESTLYDKESSVESTFSQIITETTSISSTGESEEQSETPENSTVMETTESDINATQSLTSEMQSNDIITTISTNDDDLTSPLSETTALDNTSCETDFFENSLKPITVSLPQTVCITVCSDVNSSKSVDNESPDTNLQTTILNSNTEPLTDQASITTPSVDVSQIPDTTSSETHKLLKNKAKLRSKPVIKKTAKPFRNIKKLSPKLVKTKNKRNYKYNKNYM</sequence>
<feature type="region of interest" description="Disordered" evidence="1">
    <location>
        <begin position="168"/>
        <end position="282"/>
    </location>
</feature>
<evidence type="ECO:0000256" key="1">
    <source>
        <dbReference type="SAM" id="MobiDB-lite"/>
    </source>
</evidence>
<feature type="non-terminal residue" evidence="2">
    <location>
        <position position="1"/>
    </location>
</feature>
<proteinExistence type="predicted"/>
<dbReference type="EMBL" id="GEDC01017504">
    <property type="protein sequence ID" value="JAS19794.1"/>
    <property type="molecule type" value="Transcribed_RNA"/>
</dbReference>
<accession>A0A1B6D279</accession>
<gene>
    <name evidence="2" type="ORF">g.7954</name>
</gene>